<dbReference type="Proteomes" id="UP000070168">
    <property type="component" value="Unassembled WGS sequence"/>
</dbReference>
<proteinExistence type="predicted"/>
<dbReference type="STRING" id="5078.A0A135LAJ2"/>
<dbReference type="AlphaFoldDB" id="A0A135LAJ2"/>
<gene>
    <name evidence="1" type="ORF">PGRI_048540</name>
</gene>
<keyword evidence="2" id="KW-1185">Reference proteome</keyword>
<dbReference type="RefSeq" id="XP_040644534.1">
    <property type="nucleotide sequence ID" value="XM_040792567.1"/>
</dbReference>
<dbReference type="GO" id="GO:0051213">
    <property type="term" value="F:dioxygenase activity"/>
    <property type="evidence" value="ECO:0007669"/>
    <property type="project" value="InterPro"/>
</dbReference>
<evidence type="ECO:0000313" key="2">
    <source>
        <dbReference type="Proteomes" id="UP000070168"/>
    </source>
</evidence>
<dbReference type="Gene3D" id="2.60.120.620">
    <property type="entry name" value="q2cbj1_9rhob like domain"/>
    <property type="match status" value="1"/>
</dbReference>
<dbReference type="GeneID" id="63707867"/>
<sequence length="346" mass="39298">MSPPCPISNRFPAPKQNDSMYQACQKHPHSQNDLNVLDQLQSADFHAAVAKILEFRTTYLQEKRIFLEGEALIPVLRGLGATQDSFEHIRLVSDHLGKDPTVDYRKIGLARFALDREKCQAMRLEDQLFALTEEENYKRHDSGVPRDFPPLGSEFQHNTVIQALMVFKSIMMEEFPLDQRRGLDYASDSWICNVFNVRTFTDKDIQGHPALEGVHQDGGDHTMTVFLHSENLRKDSGITSVHDSNETTGISGCEAKPGFIIDRVQHRHFLDTLMFADNSYKHSVTPVYISPGEDRAVRDMLVLITRKPKLPGHPSKIMDSMEPNRRLPLRFPLWLPGVSDIAIAPI</sequence>
<name>A0A135LAJ2_PENPA</name>
<dbReference type="Pfam" id="PF10014">
    <property type="entry name" value="2OG-Fe_Oxy_2"/>
    <property type="match status" value="1"/>
</dbReference>
<protein>
    <submittedName>
        <fullName evidence="1">Uncharacterized protein</fullName>
    </submittedName>
</protein>
<dbReference type="InterPro" id="IPR018724">
    <property type="entry name" value="2OG-Fe_dioxygenase"/>
</dbReference>
<dbReference type="EMBL" id="LHQR01000069">
    <property type="protein sequence ID" value="KXG45998.1"/>
    <property type="molecule type" value="Genomic_DNA"/>
</dbReference>
<accession>A0A135LAJ2</accession>
<evidence type="ECO:0000313" key="1">
    <source>
        <dbReference type="EMBL" id="KXG45998.1"/>
    </source>
</evidence>
<dbReference type="OrthoDB" id="5307791at2759"/>
<comment type="caution">
    <text evidence="1">The sequence shown here is derived from an EMBL/GenBank/DDBJ whole genome shotgun (WGS) entry which is preliminary data.</text>
</comment>
<reference evidence="1 2" key="1">
    <citation type="journal article" date="2016" name="BMC Genomics">
        <title>Genome sequencing and secondary metabolism of the postharvest pathogen Penicillium griseofulvum.</title>
        <authorList>
            <person name="Banani H."/>
            <person name="Marcet-Houben M."/>
            <person name="Ballester A.R."/>
            <person name="Abbruscato P."/>
            <person name="Gonzalez-Candelas L."/>
            <person name="Gabaldon T."/>
            <person name="Spadaro D."/>
        </authorList>
    </citation>
    <scope>NUCLEOTIDE SEQUENCE [LARGE SCALE GENOMIC DNA]</scope>
    <source>
        <strain evidence="1 2">PG3</strain>
    </source>
</reference>
<organism evidence="1 2">
    <name type="scientific">Penicillium patulum</name>
    <name type="common">Penicillium griseofulvum</name>
    <dbReference type="NCBI Taxonomy" id="5078"/>
    <lineage>
        <taxon>Eukaryota</taxon>
        <taxon>Fungi</taxon>
        <taxon>Dikarya</taxon>
        <taxon>Ascomycota</taxon>
        <taxon>Pezizomycotina</taxon>
        <taxon>Eurotiomycetes</taxon>
        <taxon>Eurotiomycetidae</taxon>
        <taxon>Eurotiales</taxon>
        <taxon>Aspergillaceae</taxon>
        <taxon>Penicillium</taxon>
    </lineage>
</organism>
<dbReference type="OMA" id="DHTMTTY"/>